<name>A0A7G8Q2H6_9GAMM</name>
<accession>A0A7G8Q2H6</accession>
<organism evidence="1 2">
    <name type="scientific">Dyella telluris</name>
    <dbReference type="NCBI Taxonomy" id="2763498"/>
    <lineage>
        <taxon>Bacteria</taxon>
        <taxon>Pseudomonadati</taxon>
        <taxon>Pseudomonadota</taxon>
        <taxon>Gammaproteobacteria</taxon>
        <taxon>Lysobacterales</taxon>
        <taxon>Rhodanobacteraceae</taxon>
        <taxon>Dyella</taxon>
    </lineage>
</organism>
<protein>
    <submittedName>
        <fullName evidence="1">Uncharacterized protein</fullName>
    </submittedName>
</protein>
<dbReference type="EMBL" id="CP060412">
    <property type="protein sequence ID" value="QNK00984.1"/>
    <property type="molecule type" value="Genomic_DNA"/>
</dbReference>
<evidence type="ECO:0000313" key="1">
    <source>
        <dbReference type="EMBL" id="QNK00984.1"/>
    </source>
</evidence>
<dbReference type="Proteomes" id="UP000515873">
    <property type="component" value="Chromosome"/>
</dbReference>
<dbReference type="AlphaFoldDB" id="A0A7G8Q2H6"/>
<dbReference type="KEGG" id="dtl:H8F01_18225"/>
<reference evidence="1 2" key="1">
    <citation type="submission" date="2020-08" db="EMBL/GenBank/DDBJ databases">
        <title>Dyella sp. G9 isolated from forest soil.</title>
        <authorList>
            <person name="Fu J."/>
            <person name="Qiu L."/>
        </authorList>
    </citation>
    <scope>NUCLEOTIDE SEQUENCE [LARGE SCALE GENOMIC DNA]</scope>
    <source>
        <strain evidence="1 2">G9</strain>
    </source>
</reference>
<gene>
    <name evidence="1" type="ORF">H8F01_18225</name>
</gene>
<proteinExistence type="predicted"/>
<evidence type="ECO:0000313" key="2">
    <source>
        <dbReference type="Proteomes" id="UP000515873"/>
    </source>
</evidence>
<dbReference type="RefSeq" id="WP_187056448.1">
    <property type="nucleotide sequence ID" value="NZ_CP060412.1"/>
</dbReference>
<sequence>MSPRTISDINDDLLAAACCISDLAHHISEHGPENVLVLNNLERATDGFKRLLIERRAVEAA</sequence>
<keyword evidence="2" id="KW-1185">Reference proteome</keyword>